<evidence type="ECO:0000313" key="5">
    <source>
        <dbReference type="Proteomes" id="UP000515514"/>
    </source>
</evidence>
<keyword evidence="5" id="KW-1185">Reference proteome</keyword>
<organism evidence="4 5">
    <name type="scientific">Constantimarinum furrinae</name>
    <dbReference type="NCBI Taxonomy" id="2562285"/>
    <lineage>
        <taxon>Bacteria</taxon>
        <taxon>Pseudomonadati</taxon>
        <taxon>Bacteroidota</taxon>
        <taxon>Flavobacteriia</taxon>
        <taxon>Flavobacteriales</taxon>
        <taxon>Flavobacteriaceae</taxon>
        <taxon>Altibacter/Constantimarinum group</taxon>
        <taxon>Constantimarinum</taxon>
    </lineage>
</organism>
<dbReference type="RefSeq" id="WP_186989831.1">
    <property type="nucleotide sequence ID" value="NZ_CP052909.1"/>
</dbReference>
<dbReference type="EMBL" id="CP052909">
    <property type="protein sequence ID" value="QNJ96724.1"/>
    <property type="molecule type" value="Genomic_DNA"/>
</dbReference>
<dbReference type="InterPro" id="IPR003362">
    <property type="entry name" value="Bact_transf"/>
</dbReference>
<comment type="similarity">
    <text evidence="1">Belongs to the bacterial sugar transferase family.</text>
</comment>
<dbReference type="GO" id="GO:0016780">
    <property type="term" value="F:phosphotransferase activity, for other substituted phosphate groups"/>
    <property type="evidence" value="ECO:0007669"/>
    <property type="project" value="TreeGrafter"/>
</dbReference>
<dbReference type="PANTHER" id="PTHR30576:SF20">
    <property type="entry name" value="QUINOVOSAMINEPHOSPHOTRANSFERAE-RELATED"/>
    <property type="match status" value="1"/>
</dbReference>
<keyword evidence="2" id="KW-0472">Membrane</keyword>
<proteinExistence type="inferred from homology"/>
<keyword evidence="2" id="KW-0812">Transmembrane</keyword>
<name>A0A7G8PQV8_9FLAO</name>
<dbReference type="AlphaFoldDB" id="A0A7G8PQV8"/>
<feature type="domain" description="Bacterial sugar transferase" evidence="3">
    <location>
        <begin position="10"/>
        <end position="195"/>
    </location>
</feature>
<evidence type="ECO:0000256" key="1">
    <source>
        <dbReference type="ARBA" id="ARBA00006464"/>
    </source>
</evidence>
<gene>
    <name evidence="4" type="ORF">ALE3EI_0133</name>
</gene>
<dbReference type="Pfam" id="PF02397">
    <property type="entry name" value="Bac_transf"/>
    <property type="match status" value="1"/>
</dbReference>
<dbReference type="Proteomes" id="UP000515514">
    <property type="component" value="Chromosome"/>
</dbReference>
<feature type="transmembrane region" description="Helical" evidence="2">
    <location>
        <begin position="20"/>
        <end position="46"/>
    </location>
</feature>
<evidence type="ECO:0000256" key="2">
    <source>
        <dbReference type="SAM" id="Phobius"/>
    </source>
</evidence>
<keyword evidence="4" id="KW-0808">Transferase</keyword>
<evidence type="ECO:0000259" key="3">
    <source>
        <dbReference type="Pfam" id="PF02397"/>
    </source>
</evidence>
<reference evidence="4 5" key="1">
    <citation type="submission" date="2020-04" db="EMBL/GenBank/DDBJ databases">
        <title>Genome sequence of Altibacter aquimarinus strain ALE3EI.</title>
        <authorList>
            <person name="Oh H.-M."/>
            <person name="Jang D."/>
        </authorList>
    </citation>
    <scope>NUCLEOTIDE SEQUENCE [LARGE SCALE GENOMIC DNA]</scope>
    <source>
        <strain evidence="4 5">ALE3EI</strain>
    </source>
</reference>
<protein>
    <submittedName>
        <fullName evidence="4">Sugar transferase</fullName>
    </submittedName>
</protein>
<accession>A0A7G8PQV8</accession>
<dbReference type="PANTHER" id="PTHR30576">
    <property type="entry name" value="COLANIC BIOSYNTHESIS UDP-GLUCOSE LIPID CARRIER TRANSFERASE"/>
    <property type="match status" value="1"/>
</dbReference>
<sequence>MLSKDQKVVKRVFDLIVSVVLLPLLFLFIVLLILIITISTGSFGLYRQKRIGQFGKPFTLYKLKTLKGRKHHDAKEIKENETRIGGWLRKSKLDELPQIFNILKGEMSWVGPRPDIPGYADALEGDDRVILQLKPGLTGPATLKYKNEEQLLLRQKDPLQYNDEVIWPDKVAINKEYINNWSLLKDIKYIIASVFT</sequence>
<dbReference type="KEGG" id="alti:ALE3EI_0133"/>
<evidence type="ECO:0000313" key="4">
    <source>
        <dbReference type="EMBL" id="QNJ96724.1"/>
    </source>
</evidence>
<keyword evidence="2" id="KW-1133">Transmembrane helix</keyword>